<dbReference type="InterPro" id="IPR005079">
    <property type="entry name" value="Peptidase_C45_hydrolase"/>
</dbReference>
<dbReference type="RefSeq" id="WP_378577041.1">
    <property type="nucleotide sequence ID" value="NZ_JBHSFQ010000021.1"/>
</dbReference>
<evidence type="ECO:0000313" key="3">
    <source>
        <dbReference type="Proteomes" id="UP001595923"/>
    </source>
</evidence>
<sequence>MTVHTFTTPAAGPAQRARAFGTAWRTQIGANLEDYLRLFAAVGAPAGRVRPWAERALEQTAAWAPALADEITGIATGAGIEPWQAAALNARTEILAAAGHRGRGECSTAVVLPGAGRAPRTTQTWDWHDAIGHDLVVWAFEPRPGHTVRCFTEFGVLGKIGVNSSGLGLHFNILRHVSDHAEIGVPVHVVARRILDEATTVEEATAIARSARVSASTVISVATFDGEHGRTRGLELCPMGVAELEPDENGVLLHTNHFLDPALAEGQQEILDGSSTHPRLAALHDRVTPLGSPDPLDRARSLLDHNPDGTGICCHPDPAKPIHERWQTLLTITLDLETTHLTYHDGGPCTVTRETWHTF</sequence>
<reference evidence="3" key="1">
    <citation type="journal article" date="2019" name="Int. J. Syst. Evol. Microbiol.">
        <title>The Global Catalogue of Microorganisms (GCM) 10K type strain sequencing project: providing services to taxonomists for standard genome sequencing and annotation.</title>
        <authorList>
            <consortium name="The Broad Institute Genomics Platform"/>
            <consortium name="The Broad Institute Genome Sequencing Center for Infectious Disease"/>
            <person name="Wu L."/>
            <person name="Ma J."/>
        </authorList>
    </citation>
    <scope>NUCLEOTIDE SEQUENCE [LARGE SCALE GENOMIC DNA]</scope>
    <source>
        <strain evidence="3">XZYJ18</strain>
    </source>
</reference>
<dbReference type="PANTHER" id="PTHR34180:SF1">
    <property type="entry name" value="BETA-ALANYL-DOPAMINE_CARCININE HYDROLASE"/>
    <property type="match status" value="1"/>
</dbReference>
<accession>A0ABV9DZ34</accession>
<dbReference type="Proteomes" id="UP001595923">
    <property type="component" value="Unassembled WGS sequence"/>
</dbReference>
<dbReference type="GO" id="GO:0016746">
    <property type="term" value="F:acyltransferase activity"/>
    <property type="evidence" value="ECO:0007669"/>
    <property type="project" value="UniProtKB-KW"/>
</dbReference>
<feature type="domain" description="Peptidase C45 hydrolase" evidence="1">
    <location>
        <begin position="123"/>
        <end position="342"/>
    </location>
</feature>
<keyword evidence="2" id="KW-0012">Acyltransferase</keyword>
<dbReference type="InterPro" id="IPR047794">
    <property type="entry name" value="C45_proenzyme-like"/>
</dbReference>
<dbReference type="Gene3D" id="1.10.10.2120">
    <property type="match status" value="1"/>
</dbReference>
<protein>
    <submittedName>
        <fullName evidence="2">C45 family autoproteolytic acyltransferase/hydrolase</fullName>
    </submittedName>
</protein>
<comment type="caution">
    <text evidence="2">The sequence shown here is derived from an EMBL/GenBank/DDBJ whole genome shotgun (WGS) entry which is preliminary data.</text>
</comment>
<keyword evidence="3" id="KW-1185">Reference proteome</keyword>
<dbReference type="PANTHER" id="PTHR34180">
    <property type="entry name" value="PEPTIDASE C45"/>
    <property type="match status" value="1"/>
</dbReference>
<dbReference type="InterPro" id="IPR047801">
    <property type="entry name" value="Peptidase_C45"/>
</dbReference>
<evidence type="ECO:0000259" key="1">
    <source>
        <dbReference type="Pfam" id="PF03417"/>
    </source>
</evidence>
<dbReference type="Gene3D" id="3.60.60.10">
    <property type="entry name" value="Penicillin V Acylase, Chain A"/>
    <property type="match status" value="1"/>
</dbReference>
<dbReference type="Pfam" id="PF03417">
    <property type="entry name" value="AAT"/>
    <property type="match status" value="1"/>
</dbReference>
<evidence type="ECO:0000313" key="2">
    <source>
        <dbReference type="EMBL" id="MFC4564166.1"/>
    </source>
</evidence>
<dbReference type="NCBIfam" id="NF040521">
    <property type="entry name" value="C45_proenzyme"/>
    <property type="match status" value="1"/>
</dbReference>
<dbReference type="EMBL" id="JBHSFQ010000021">
    <property type="protein sequence ID" value="MFC4564166.1"/>
    <property type="molecule type" value="Genomic_DNA"/>
</dbReference>
<proteinExistence type="predicted"/>
<gene>
    <name evidence="2" type="ORF">ACFO4E_20085</name>
</gene>
<name>A0ABV9DZ34_9ACTN</name>
<keyword evidence="2" id="KW-0808">Transferase</keyword>
<organism evidence="2 3">
    <name type="scientific">Nocardiopsis mangrovi</name>
    <dbReference type="NCBI Taxonomy" id="1179818"/>
    <lineage>
        <taxon>Bacteria</taxon>
        <taxon>Bacillati</taxon>
        <taxon>Actinomycetota</taxon>
        <taxon>Actinomycetes</taxon>
        <taxon>Streptosporangiales</taxon>
        <taxon>Nocardiopsidaceae</taxon>
        <taxon>Nocardiopsis</taxon>
    </lineage>
</organism>